<evidence type="ECO:0000313" key="1">
    <source>
        <dbReference type="EMBL" id="EJW96467.1"/>
    </source>
</evidence>
<organism evidence="1">
    <name type="scientific">gut metagenome</name>
    <dbReference type="NCBI Taxonomy" id="749906"/>
    <lineage>
        <taxon>unclassified sequences</taxon>
        <taxon>metagenomes</taxon>
        <taxon>organismal metagenomes</taxon>
    </lineage>
</organism>
<accession>J9G3R5</accession>
<proteinExistence type="predicted"/>
<feature type="non-terminal residue" evidence="1">
    <location>
        <position position="1"/>
    </location>
</feature>
<dbReference type="EMBL" id="AMCI01005271">
    <property type="protein sequence ID" value="EJW96467.1"/>
    <property type="molecule type" value="Genomic_DNA"/>
</dbReference>
<comment type="caution">
    <text evidence="1">The sequence shown here is derived from an EMBL/GenBank/DDBJ whole genome shotgun (WGS) entry which is preliminary data.</text>
</comment>
<sequence length="26" mass="3010">IMSLGEEVIRKVFQLSNIANPNFFNK</sequence>
<name>J9G3R5_9ZZZZ</name>
<gene>
    <name evidence="1" type="ORF">EVA_15425</name>
</gene>
<dbReference type="AlphaFoldDB" id="J9G3R5"/>
<reference evidence="1" key="1">
    <citation type="journal article" date="2012" name="PLoS ONE">
        <title>Gene sets for utilization of primary and secondary nutrition supplies in the distal gut of endangered iberian lynx.</title>
        <authorList>
            <person name="Alcaide M."/>
            <person name="Messina E."/>
            <person name="Richter M."/>
            <person name="Bargiela R."/>
            <person name="Peplies J."/>
            <person name="Huws S.A."/>
            <person name="Newbold C.J."/>
            <person name="Golyshin P.N."/>
            <person name="Simon M.A."/>
            <person name="Lopez G."/>
            <person name="Yakimov M.M."/>
            <person name="Ferrer M."/>
        </authorList>
    </citation>
    <scope>NUCLEOTIDE SEQUENCE</scope>
</reference>
<protein>
    <submittedName>
        <fullName evidence="1">Uncharacterized protein</fullName>
    </submittedName>
</protein>